<keyword evidence="2" id="KW-1185">Reference proteome</keyword>
<reference evidence="1 2" key="1">
    <citation type="submission" date="2008-08" db="EMBL/GenBank/DDBJ databases">
        <authorList>
            <person name="Madupu R."/>
            <person name="Durkin A.S."/>
            <person name="Torralba M."/>
            <person name="Methe B."/>
            <person name="Sutton G.G."/>
            <person name="Strausberg R.L."/>
            <person name="Nelson K.E."/>
        </authorList>
    </citation>
    <scope>NUCLEOTIDE SEQUENCE [LARGE SCALE GENOMIC DNA]</scope>
    <source>
        <strain evidence="1 2">RM3267</strain>
    </source>
</reference>
<organism evidence="1 2">
    <name type="scientific">Campylobacter rectus RM3267</name>
    <dbReference type="NCBI Taxonomy" id="553218"/>
    <lineage>
        <taxon>Bacteria</taxon>
        <taxon>Pseudomonadati</taxon>
        <taxon>Campylobacterota</taxon>
        <taxon>Epsilonproteobacteria</taxon>
        <taxon>Campylobacterales</taxon>
        <taxon>Campylobacteraceae</taxon>
        <taxon>Campylobacter</taxon>
    </lineage>
</organism>
<dbReference type="EMBL" id="ACFU01000005">
    <property type="protein sequence ID" value="EEF14691.1"/>
    <property type="molecule type" value="Genomic_DNA"/>
</dbReference>
<name>B9D0B9_CAMRE</name>
<accession>B9D0B9</accession>
<dbReference type="AlphaFoldDB" id="B9D0B9"/>
<dbReference type="STRING" id="553218.CAMRE0001_1442"/>
<dbReference type="Proteomes" id="UP000003082">
    <property type="component" value="Unassembled WGS sequence"/>
</dbReference>
<sequence length="51" mass="5812">MISKPACFFSRRALSIFAYLFVKFKAERSLNLNDLLTKFCRARAVLGNLLG</sequence>
<proteinExistence type="predicted"/>
<gene>
    <name evidence="1" type="ORF">CAMRE0001_1442</name>
</gene>
<comment type="caution">
    <text evidence="1">The sequence shown here is derived from an EMBL/GenBank/DDBJ whole genome shotgun (WGS) entry which is preliminary data.</text>
</comment>
<evidence type="ECO:0000313" key="1">
    <source>
        <dbReference type="EMBL" id="EEF14691.1"/>
    </source>
</evidence>
<protein>
    <submittedName>
        <fullName evidence="1">Uncharacterized protein</fullName>
    </submittedName>
</protein>
<evidence type="ECO:0000313" key="2">
    <source>
        <dbReference type="Proteomes" id="UP000003082"/>
    </source>
</evidence>